<evidence type="ECO:0000313" key="2">
    <source>
        <dbReference type="EMBL" id="CAI6366335.1"/>
    </source>
</evidence>
<reference evidence="2 3" key="1">
    <citation type="submission" date="2023-01" db="EMBL/GenBank/DDBJ databases">
        <authorList>
            <person name="Whitehead M."/>
        </authorList>
    </citation>
    <scope>NUCLEOTIDE SEQUENCE [LARGE SCALE GENOMIC DNA]</scope>
</reference>
<accession>A0AAV0XD26</accession>
<feature type="region of interest" description="Disordered" evidence="1">
    <location>
        <begin position="72"/>
        <end position="96"/>
    </location>
</feature>
<feature type="region of interest" description="Disordered" evidence="1">
    <location>
        <begin position="16"/>
        <end position="56"/>
    </location>
</feature>
<proteinExistence type="predicted"/>
<gene>
    <name evidence="2" type="ORF">MEUPH1_LOCUS20933</name>
</gene>
<dbReference type="Proteomes" id="UP001160148">
    <property type="component" value="Unassembled WGS sequence"/>
</dbReference>
<feature type="compositionally biased region" description="Low complexity" evidence="1">
    <location>
        <begin position="22"/>
        <end position="37"/>
    </location>
</feature>
<evidence type="ECO:0000313" key="3">
    <source>
        <dbReference type="Proteomes" id="UP001160148"/>
    </source>
</evidence>
<comment type="caution">
    <text evidence="2">The sequence shown here is derived from an EMBL/GenBank/DDBJ whole genome shotgun (WGS) entry which is preliminary data.</text>
</comment>
<feature type="compositionally biased region" description="Polar residues" evidence="1">
    <location>
        <begin position="72"/>
        <end position="91"/>
    </location>
</feature>
<keyword evidence="3" id="KW-1185">Reference proteome</keyword>
<organism evidence="2 3">
    <name type="scientific">Macrosiphum euphorbiae</name>
    <name type="common">potato aphid</name>
    <dbReference type="NCBI Taxonomy" id="13131"/>
    <lineage>
        <taxon>Eukaryota</taxon>
        <taxon>Metazoa</taxon>
        <taxon>Ecdysozoa</taxon>
        <taxon>Arthropoda</taxon>
        <taxon>Hexapoda</taxon>
        <taxon>Insecta</taxon>
        <taxon>Pterygota</taxon>
        <taxon>Neoptera</taxon>
        <taxon>Paraneoptera</taxon>
        <taxon>Hemiptera</taxon>
        <taxon>Sternorrhyncha</taxon>
        <taxon>Aphidomorpha</taxon>
        <taxon>Aphidoidea</taxon>
        <taxon>Aphididae</taxon>
        <taxon>Macrosiphini</taxon>
        <taxon>Macrosiphum</taxon>
    </lineage>
</organism>
<dbReference type="AlphaFoldDB" id="A0AAV0XD26"/>
<name>A0AAV0XD26_9HEMI</name>
<dbReference type="EMBL" id="CARXXK010000004">
    <property type="protein sequence ID" value="CAI6366335.1"/>
    <property type="molecule type" value="Genomic_DNA"/>
</dbReference>
<protein>
    <submittedName>
        <fullName evidence="2">Uncharacterized protein</fullName>
    </submittedName>
</protein>
<sequence length="154" mass="17230">MVDAIVVDKVYNCTDLRSSNQNGRHSNNSNEGSRSGNFDTATNSEEKTISSETETQYSTGVFVGRTAKKNFSSEGTGQCQFGPSPQVNLVSSEDEEDTELKEIFDTPILKLGSKMMSTSKQNIGDFETFLSFSEALFQHSKLKLLPFFRLYRRI</sequence>
<evidence type="ECO:0000256" key="1">
    <source>
        <dbReference type="SAM" id="MobiDB-lite"/>
    </source>
</evidence>